<dbReference type="PROSITE" id="PS50181">
    <property type="entry name" value="FBOX"/>
    <property type="match status" value="1"/>
</dbReference>
<reference evidence="2 3" key="1">
    <citation type="journal article" date="2018" name="PLoS Genet.">
        <title>Population sequencing reveals clonal diversity and ancestral inbreeding in the grapevine cultivar Chardonnay.</title>
        <authorList>
            <person name="Roach M.J."/>
            <person name="Johnson D.L."/>
            <person name="Bohlmann J."/>
            <person name="van Vuuren H.J."/>
            <person name="Jones S.J."/>
            <person name="Pretorius I.S."/>
            <person name="Schmidt S.A."/>
            <person name="Borneman A.R."/>
        </authorList>
    </citation>
    <scope>NUCLEOTIDE SEQUENCE [LARGE SCALE GENOMIC DNA]</scope>
    <source>
        <strain evidence="3">cv. Chardonnay</strain>
        <tissue evidence="2">Leaf</tissue>
    </source>
</reference>
<organism evidence="2 3">
    <name type="scientific">Vitis vinifera</name>
    <name type="common">Grape</name>
    <dbReference type="NCBI Taxonomy" id="29760"/>
    <lineage>
        <taxon>Eukaryota</taxon>
        <taxon>Viridiplantae</taxon>
        <taxon>Streptophyta</taxon>
        <taxon>Embryophyta</taxon>
        <taxon>Tracheophyta</taxon>
        <taxon>Spermatophyta</taxon>
        <taxon>Magnoliopsida</taxon>
        <taxon>eudicotyledons</taxon>
        <taxon>Gunneridae</taxon>
        <taxon>Pentapetalae</taxon>
        <taxon>rosids</taxon>
        <taxon>Vitales</taxon>
        <taxon>Vitaceae</taxon>
        <taxon>Viteae</taxon>
        <taxon>Vitis</taxon>
    </lineage>
</organism>
<dbReference type="Proteomes" id="UP000288805">
    <property type="component" value="Unassembled WGS sequence"/>
</dbReference>
<dbReference type="SUPFAM" id="SSF81383">
    <property type="entry name" value="F-box domain"/>
    <property type="match status" value="1"/>
</dbReference>
<dbReference type="EMBL" id="QGNW01000493">
    <property type="protein sequence ID" value="RVW69521.1"/>
    <property type="molecule type" value="Genomic_DNA"/>
</dbReference>
<feature type="domain" description="F-box" evidence="1">
    <location>
        <begin position="1"/>
        <end position="43"/>
    </location>
</feature>
<dbReference type="InterPro" id="IPR001810">
    <property type="entry name" value="F-box_dom"/>
</dbReference>
<evidence type="ECO:0000313" key="2">
    <source>
        <dbReference type="EMBL" id="RVW69521.1"/>
    </source>
</evidence>
<gene>
    <name evidence="2" type="ORF">CK203_062810</name>
</gene>
<evidence type="ECO:0000259" key="1">
    <source>
        <dbReference type="PROSITE" id="PS50181"/>
    </source>
</evidence>
<dbReference type="InterPro" id="IPR050796">
    <property type="entry name" value="SCF_F-box_component"/>
</dbReference>
<evidence type="ECO:0000313" key="3">
    <source>
        <dbReference type="Proteomes" id="UP000288805"/>
    </source>
</evidence>
<proteinExistence type="predicted"/>
<dbReference type="PANTHER" id="PTHR31672:SF13">
    <property type="entry name" value="F-BOX PROTEIN CPR30-LIKE"/>
    <property type="match status" value="1"/>
</dbReference>
<dbReference type="InterPro" id="IPR036047">
    <property type="entry name" value="F-box-like_dom_sf"/>
</dbReference>
<accession>A0A438GBG6</accession>
<comment type="caution">
    <text evidence="2">The sequence shown here is derived from an EMBL/GenBank/DDBJ whole genome shotgun (WGS) entry which is preliminary data.</text>
</comment>
<dbReference type="AlphaFoldDB" id="A0A438GBG6"/>
<dbReference type="PANTHER" id="PTHR31672">
    <property type="entry name" value="BNACNNG10540D PROTEIN"/>
    <property type="match status" value="1"/>
</dbReference>
<sequence length="133" mass="15067">MACLPLEIIENILLRLPVKSLLYCKWVCQSLVRDDFHPQFARAHLQLPQTQAKTRLCIINFEEEKDDASLVLRVSTKDGNQLEMVTAMVVDGLGKIVLWNPSTRQYNPLPPNADGPKCSWYGLGMTPLPMTTR</sequence>
<name>A0A438GBG6_VITVI</name>
<protein>
    <recommendedName>
        <fullName evidence="1">F-box domain-containing protein</fullName>
    </recommendedName>
</protein>